<dbReference type="EMBL" id="CAJEWN010000342">
    <property type="protein sequence ID" value="CAD2179378.1"/>
    <property type="molecule type" value="Genomic_DNA"/>
</dbReference>
<protein>
    <submittedName>
        <fullName evidence="2">Uncharacterized protein</fullName>
    </submittedName>
</protein>
<organism evidence="2 3">
    <name type="scientific">Meloidogyne enterolobii</name>
    <name type="common">Root-knot nematode worm</name>
    <name type="synonym">Meloidogyne mayaguensis</name>
    <dbReference type="NCBI Taxonomy" id="390850"/>
    <lineage>
        <taxon>Eukaryota</taxon>
        <taxon>Metazoa</taxon>
        <taxon>Ecdysozoa</taxon>
        <taxon>Nematoda</taxon>
        <taxon>Chromadorea</taxon>
        <taxon>Rhabditida</taxon>
        <taxon>Tylenchina</taxon>
        <taxon>Tylenchomorpha</taxon>
        <taxon>Tylenchoidea</taxon>
        <taxon>Meloidogynidae</taxon>
        <taxon>Meloidogyninae</taxon>
        <taxon>Meloidogyne</taxon>
    </lineage>
</organism>
<dbReference type="AlphaFoldDB" id="A0A6V7VYD0"/>
<evidence type="ECO:0000313" key="2">
    <source>
        <dbReference type="EMBL" id="CAD2179378.1"/>
    </source>
</evidence>
<reference evidence="2 3" key="1">
    <citation type="submission" date="2020-08" db="EMBL/GenBank/DDBJ databases">
        <authorList>
            <person name="Koutsovoulos G."/>
            <person name="Danchin GJ E."/>
        </authorList>
    </citation>
    <scope>NUCLEOTIDE SEQUENCE [LARGE SCALE GENOMIC DNA]</scope>
</reference>
<keyword evidence="1" id="KW-0175">Coiled coil</keyword>
<gene>
    <name evidence="2" type="ORF">MENT_LOCUS31379</name>
</gene>
<feature type="coiled-coil region" evidence="1">
    <location>
        <begin position="16"/>
        <end position="43"/>
    </location>
</feature>
<dbReference type="InterPro" id="IPR043136">
    <property type="entry name" value="B30.2/SPRY_sf"/>
</dbReference>
<dbReference type="Gene3D" id="2.60.120.920">
    <property type="match status" value="1"/>
</dbReference>
<evidence type="ECO:0000256" key="1">
    <source>
        <dbReference type="SAM" id="Coils"/>
    </source>
</evidence>
<sequence>MNLNFQKLIEENGVCLKQKNKKINCLEGEMKKVNELLEKKNGDLISLNNLIFKRANFVEIKNKWKEIGIKCCFNYCINTNKAIGNCIKGYGFGNIINDENIKYINCLKKKGVFNKVMKIYAENSFKKPKDCLNYSLYYFEIKCIFEGDLNDYRSMSIGLKNCTSDWIRFSAKYATIYNDKDEEFKLSSFTWNDNDIFGCGLVYPPTNKMNYKFPYVFFTQNGQQIGKGNLLKENTDSYKPYVALTCYSIEANFGNDLKTKQFKFNISEHLVLNEFY</sequence>
<name>A0A6V7VYD0_MELEN</name>
<evidence type="ECO:0000313" key="3">
    <source>
        <dbReference type="Proteomes" id="UP000580250"/>
    </source>
</evidence>
<proteinExistence type="predicted"/>
<accession>A0A6V7VYD0</accession>
<comment type="caution">
    <text evidence="2">The sequence shown here is derived from an EMBL/GenBank/DDBJ whole genome shotgun (WGS) entry which is preliminary data.</text>
</comment>
<dbReference type="Proteomes" id="UP000580250">
    <property type="component" value="Unassembled WGS sequence"/>
</dbReference>